<geneLocation type="organellar chromatophore" evidence="2"/>
<sequence length="159" mass="17946">MDQINPESNQVPQEGRFRVGRGPGNREPGGFRIRLSENEIKAARAIQEAFGLRSTVAALGFAIRTIGSMLEEGKLGELIAHQRDQNLHSEVRRERPKISEFRRRDSNSRNENNIRIERSKKPDPFARPAKPTPTSIIDNDSLPSVELGKDSVESFDKQE</sequence>
<reference evidence="2" key="1">
    <citation type="submission" date="2007-08" db="EMBL/GenBank/DDBJ databases">
        <authorList>
            <person name="Gloeckner G."/>
            <person name="Nowack E."/>
            <person name="Melkonian M."/>
        </authorList>
    </citation>
    <scope>NUCLEOTIDE SEQUENCE</scope>
</reference>
<protein>
    <submittedName>
        <fullName evidence="2">Uncharacterized protein</fullName>
    </submittedName>
</protein>
<proteinExistence type="predicted"/>
<dbReference type="AlphaFoldDB" id="B1X5R7"/>
<feature type="compositionally biased region" description="Polar residues" evidence="1">
    <location>
        <begin position="1"/>
        <end position="12"/>
    </location>
</feature>
<feature type="region of interest" description="Disordered" evidence="1">
    <location>
        <begin position="83"/>
        <end position="159"/>
    </location>
</feature>
<gene>
    <name evidence="2" type="ordered locus">PCC_0876</name>
</gene>
<evidence type="ECO:0000313" key="2">
    <source>
        <dbReference type="EMBL" id="ACB43286.1"/>
    </source>
</evidence>
<dbReference type="EMBL" id="CP000815">
    <property type="protein sequence ID" value="ACB43286.1"/>
    <property type="molecule type" value="Genomic_DNA"/>
</dbReference>
<dbReference type="GeneID" id="6482065"/>
<name>B1X5R7_PAUCH</name>
<feature type="region of interest" description="Disordered" evidence="1">
    <location>
        <begin position="1"/>
        <end position="30"/>
    </location>
</feature>
<reference evidence="2" key="2">
    <citation type="journal article" date="2008" name="Curr. Biol.">
        <title>Chromatophore genome sequence of Paulinella sheds light on acquisition of photosynthesis by eukaryotes.</title>
        <authorList>
            <person name="Nowack E.C.M."/>
            <person name="Melkonian M."/>
            <person name="Gloeckner G."/>
        </authorList>
    </citation>
    <scope>NUCLEOTIDE SEQUENCE [LARGE SCALE GENOMIC DNA]</scope>
</reference>
<feature type="compositionally biased region" description="Basic and acidic residues" evidence="1">
    <location>
        <begin position="147"/>
        <end position="159"/>
    </location>
</feature>
<evidence type="ECO:0000256" key="1">
    <source>
        <dbReference type="SAM" id="MobiDB-lite"/>
    </source>
</evidence>
<feature type="compositionally biased region" description="Basic and acidic residues" evidence="1">
    <location>
        <begin position="83"/>
        <end position="124"/>
    </location>
</feature>
<keyword evidence="2" id="KW-0934">Plastid</keyword>
<dbReference type="RefSeq" id="YP_002049496.1">
    <property type="nucleotide sequence ID" value="NC_011087.1"/>
</dbReference>
<accession>B1X5R7</accession>
<feature type="compositionally biased region" description="Polar residues" evidence="1">
    <location>
        <begin position="132"/>
        <end position="142"/>
    </location>
</feature>
<organism evidence="2">
    <name type="scientific">Paulinella chromatophora</name>
    <dbReference type="NCBI Taxonomy" id="39717"/>
    <lineage>
        <taxon>Eukaryota</taxon>
        <taxon>Sar</taxon>
        <taxon>Rhizaria</taxon>
        <taxon>Cercozoa</taxon>
        <taxon>Imbricatea</taxon>
        <taxon>Silicofilosea</taxon>
        <taxon>Euglyphida</taxon>
        <taxon>Paulinellidae</taxon>
        <taxon>Paulinella</taxon>
    </lineage>
</organism>